<accession>A0ACC4BPL5</accession>
<gene>
    <name evidence="1" type="ORF">D5086_018403</name>
</gene>
<evidence type="ECO:0000313" key="1">
    <source>
        <dbReference type="EMBL" id="KAL3580568.1"/>
    </source>
</evidence>
<evidence type="ECO:0000313" key="2">
    <source>
        <dbReference type="Proteomes" id="UP000309997"/>
    </source>
</evidence>
<proteinExistence type="predicted"/>
<keyword evidence="2" id="KW-1185">Reference proteome</keyword>
<sequence>MAKMAKEFFDQPIEEKKKVKRDEGNSMGYHDSEHTKNVRDWKEVFDFSLEDPRLVPAMDNLDDQELRTISNRWPQYPNEFRKACQEYSREVEKLGYRLLKLVSLSLGLPANRLNGFFIDQTSLCRINHYPPCPNPNLALGVGRHKDFSALTVLAQDDVGGLEIRRKSDGEWIPVKPIPDAFIVNVGDIIQVWSNDLYWSAEHRVVVNSQRERFSIPFFFFPSQYVDIKPLDELINEQNLAKYKEFNWGKFFASRNRSDYKKREVENIQIDHFKEITMGEVDPAFIQAQEHRPKPEITRAEGIPLIDLSIISSPNSNLDNDQALGGLVEEIGNACRNWGFFQVINHGVPLAKRHNIEKASREFFGQPLEEKRKVRRNEERVLGYYDTEHTKNVRDWKEVFDLNVQDPTVVPASYKPDDEELTKWFDQWPEYPKDLREVCEEYAKEVEKLACKLMELIALSLGLPKDKFHGFFKEQTSCIRLNHYPPCPVPDLALGVGRHKDAMALTILAQDDVGGLEVKRKTDGEWLWVKPTPNAYIINVGDIIQVWSNDIYESVEHRAMVNSEKERFSIPYFLSPAHHTNVQPLEELINQQNPAKYKPYNWGKFLVTRKRSNFQKLDVENIQIYHFKIPESEVAEKSD</sequence>
<protein>
    <submittedName>
        <fullName evidence="1">Uncharacterized protein</fullName>
    </submittedName>
</protein>
<dbReference type="Proteomes" id="UP000309997">
    <property type="component" value="Unassembled WGS sequence"/>
</dbReference>
<dbReference type="EMBL" id="RCHU02000009">
    <property type="protein sequence ID" value="KAL3580568.1"/>
    <property type="molecule type" value="Genomic_DNA"/>
</dbReference>
<comment type="caution">
    <text evidence="1">The sequence shown here is derived from an EMBL/GenBank/DDBJ whole genome shotgun (WGS) entry which is preliminary data.</text>
</comment>
<reference evidence="1 2" key="1">
    <citation type="journal article" date="2024" name="Plant Biotechnol. J.">
        <title>Genome and CRISPR/Cas9 system of a widespread forest tree (Populus alba) in the world.</title>
        <authorList>
            <person name="Liu Y.J."/>
            <person name="Jiang P.F."/>
            <person name="Han X.M."/>
            <person name="Li X.Y."/>
            <person name="Wang H.M."/>
            <person name="Wang Y.J."/>
            <person name="Wang X.X."/>
            <person name="Zeng Q.Y."/>
        </authorList>
    </citation>
    <scope>NUCLEOTIDE SEQUENCE [LARGE SCALE GENOMIC DNA]</scope>
    <source>
        <strain evidence="2">cv. PAL-ZL1</strain>
    </source>
</reference>
<name>A0ACC4BPL5_POPAL</name>
<organism evidence="1 2">
    <name type="scientific">Populus alba</name>
    <name type="common">White poplar</name>
    <dbReference type="NCBI Taxonomy" id="43335"/>
    <lineage>
        <taxon>Eukaryota</taxon>
        <taxon>Viridiplantae</taxon>
        <taxon>Streptophyta</taxon>
        <taxon>Embryophyta</taxon>
        <taxon>Tracheophyta</taxon>
        <taxon>Spermatophyta</taxon>
        <taxon>Magnoliopsida</taxon>
        <taxon>eudicotyledons</taxon>
        <taxon>Gunneridae</taxon>
        <taxon>Pentapetalae</taxon>
        <taxon>rosids</taxon>
        <taxon>fabids</taxon>
        <taxon>Malpighiales</taxon>
        <taxon>Salicaceae</taxon>
        <taxon>Saliceae</taxon>
        <taxon>Populus</taxon>
    </lineage>
</organism>